<gene>
    <name evidence="1" type="ORF">RD149_23130</name>
</gene>
<evidence type="ECO:0000313" key="1">
    <source>
        <dbReference type="EMBL" id="MDS1116645.1"/>
    </source>
</evidence>
<name>A0ABU2GYV3_9ACTN</name>
<comment type="caution">
    <text evidence="1">The sequence shown here is derived from an EMBL/GenBank/DDBJ whole genome shotgun (WGS) entry which is preliminary data.</text>
</comment>
<dbReference type="Proteomes" id="UP001265083">
    <property type="component" value="Unassembled WGS sequence"/>
</dbReference>
<evidence type="ECO:0008006" key="3">
    <source>
        <dbReference type="Google" id="ProtNLM"/>
    </source>
</evidence>
<evidence type="ECO:0000313" key="2">
    <source>
        <dbReference type="Proteomes" id="UP001265083"/>
    </source>
</evidence>
<protein>
    <recommendedName>
        <fullName evidence="3">DUF4760 domain-containing protein</fullName>
    </recommendedName>
</protein>
<dbReference type="RefSeq" id="WP_310952385.1">
    <property type="nucleotide sequence ID" value="NZ_JAVLUS010000030.1"/>
</dbReference>
<proteinExistence type="predicted"/>
<dbReference type="EMBL" id="JAVLUS010000030">
    <property type="protein sequence ID" value="MDS1116645.1"/>
    <property type="molecule type" value="Genomic_DNA"/>
</dbReference>
<organism evidence="1 2">
    <name type="scientific">Gordonia westfalica</name>
    <dbReference type="NCBI Taxonomy" id="158898"/>
    <lineage>
        <taxon>Bacteria</taxon>
        <taxon>Bacillati</taxon>
        <taxon>Actinomycetota</taxon>
        <taxon>Actinomycetes</taxon>
        <taxon>Mycobacteriales</taxon>
        <taxon>Gordoniaceae</taxon>
        <taxon>Gordonia</taxon>
    </lineage>
</organism>
<keyword evidence="2" id="KW-1185">Reference proteome</keyword>
<accession>A0ABU2GYV3</accession>
<sequence>MPVVITFFGVVVTAAIGWFAARRSQYERVLNVLDFISSSAVADARDNLGTLVVRRNGNASHHLDDEHINSMVKDLFTMLWAFQRIHAVDRSIPAWPIFGPKRLLRDSTVAWVNYWSTNLDVVRTALGLDPAATSESDLGLVTLADAWQEAV</sequence>
<reference evidence="1 2" key="1">
    <citation type="submission" date="2023-08" db="EMBL/GenBank/DDBJ databases">
        <title>Bioegradation of LLDPE and BLDPE plastic by marine bacteria from coast plastic debris.</title>
        <authorList>
            <person name="Rong Z."/>
        </authorList>
    </citation>
    <scope>NUCLEOTIDE SEQUENCE [LARGE SCALE GENOMIC DNA]</scope>
    <source>
        <strain evidence="1 2">Z-2</strain>
    </source>
</reference>